<dbReference type="Pfam" id="PF13523">
    <property type="entry name" value="Acetyltransf_8"/>
    <property type="match status" value="1"/>
</dbReference>
<reference evidence="7" key="1">
    <citation type="submission" date="2023-01" db="EMBL/GenBank/DDBJ databases">
        <title>Draft genome sequence of Nocardiopsis sp. LSu2-4 isolated from halophytes.</title>
        <authorList>
            <person name="Duangmal K."/>
            <person name="Chantavorakit T."/>
        </authorList>
    </citation>
    <scope>NUCLEOTIDE SEQUENCE</scope>
    <source>
        <strain evidence="7">LSu2-4</strain>
    </source>
</reference>
<feature type="region of interest" description="Disordered" evidence="5">
    <location>
        <begin position="1"/>
        <end position="27"/>
    </location>
</feature>
<dbReference type="SUPFAM" id="SSF55729">
    <property type="entry name" value="Acyl-CoA N-acyltransferases (Nat)"/>
    <property type="match status" value="1"/>
</dbReference>
<evidence type="ECO:0000313" key="7">
    <source>
        <dbReference type="EMBL" id="MDA2804801.1"/>
    </source>
</evidence>
<feature type="domain" description="Acyltransferase MbtK/IucB-like conserved" evidence="6">
    <location>
        <begin position="39"/>
        <end position="87"/>
    </location>
</feature>
<gene>
    <name evidence="7" type="ORF">O4U47_09780</name>
</gene>
<dbReference type="InterPro" id="IPR019432">
    <property type="entry name" value="Acyltransferase_MbtK/IucB-like"/>
</dbReference>
<dbReference type="EMBL" id="JAQFWP010000014">
    <property type="protein sequence ID" value="MDA2804801.1"/>
    <property type="molecule type" value="Genomic_DNA"/>
</dbReference>
<organism evidence="7 8">
    <name type="scientific">Nocardiopsis suaedae</name>
    <dbReference type="NCBI Taxonomy" id="3018444"/>
    <lineage>
        <taxon>Bacteria</taxon>
        <taxon>Bacillati</taxon>
        <taxon>Actinomycetota</taxon>
        <taxon>Actinomycetes</taxon>
        <taxon>Streptosporangiales</taxon>
        <taxon>Nocardiopsidaceae</taxon>
        <taxon>Nocardiopsis</taxon>
    </lineage>
</organism>
<dbReference type="RefSeq" id="WP_270677390.1">
    <property type="nucleotide sequence ID" value="NZ_JAQFWP010000014.1"/>
</dbReference>
<comment type="pathway">
    <text evidence="2">Siderophore biosynthesis; mycobactin biosynthesis.</text>
</comment>
<keyword evidence="8" id="KW-1185">Reference proteome</keyword>
<dbReference type="Proteomes" id="UP001165685">
    <property type="component" value="Unassembled WGS sequence"/>
</dbReference>
<protein>
    <recommendedName>
        <fullName evidence="3">Lysine N-acyltransferase MbtK</fullName>
    </recommendedName>
    <alternativeName>
        <fullName evidence="4">Mycobactin synthase protein K</fullName>
    </alternativeName>
</protein>
<dbReference type="Gene3D" id="3.40.630.30">
    <property type="match status" value="1"/>
</dbReference>
<proteinExistence type="predicted"/>
<comment type="function">
    <text evidence="1">Acyltransferase required for the direct transfer of medium- to long-chain fatty acyl moieties from a carrier protein (MbtL) on to the epsilon-amino group of lysine residue in the mycobactin core.</text>
</comment>
<dbReference type="InterPro" id="IPR016181">
    <property type="entry name" value="Acyl_CoA_acyltransferase"/>
</dbReference>
<accession>A0ABT4TK95</accession>
<dbReference type="PANTHER" id="PTHR31438:SF1">
    <property type="entry name" value="LYSINE N-ACYLTRANSFERASE C17G9.06C-RELATED"/>
    <property type="match status" value="1"/>
</dbReference>
<dbReference type="PANTHER" id="PTHR31438">
    <property type="entry name" value="LYSINE N-ACYLTRANSFERASE C17G9.06C-RELATED"/>
    <property type="match status" value="1"/>
</dbReference>
<evidence type="ECO:0000313" key="8">
    <source>
        <dbReference type="Proteomes" id="UP001165685"/>
    </source>
</evidence>
<name>A0ABT4TK95_9ACTN</name>
<sequence length="208" mass="22711">MPDSTRAPWRSPREIPVGPDTLAAGPPPVPASAGPFALRVARPEGADLETLHTWMNRPHVERFFERAWSRERWAEEIAGQCSGTFSRPVLVSEDGRDVAYIELYRAARDVVGECYRSEPHDVGLHIAIGEREDTGRGLGARVFAAVGAGVFAADTDCRRMLIEPDAANTAARKAAERAGLRFGGEVDLPHKKAALFFADRPEGDHGEE</sequence>
<comment type="caution">
    <text evidence="7">The sequence shown here is derived from an EMBL/GenBank/DDBJ whole genome shotgun (WGS) entry which is preliminary data.</text>
</comment>
<evidence type="ECO:0000256" key="2">
    <source>
        <dbReference type="ARBA" id="ARBA00005102"/>
    </source>
</evidence>
<dbReference type="SMART" id="SM01006">
    <property type="entry name" value="AlcB"/>
    <property type="match status" value="1"/>
</dbReference>
<evidence type="ECO:0000256" key="5">
    <source>
        <dbReference type="SAM" id="MobiDB-lite"/>
    </source>
</evidence>
<evidence type="ECO:0000256" key="3">
    <source>
        <dbReference type="ARBA" id="ARBA00020586"/>
    </source>
</evidence>
<evidence type="ECO:0000256" key="4">
    <source>
        <dbReference type="ARBA" id="ARBA00031122"/>
    </source>
</evidence>
<evidence type="ECO:0000256" key="1">
    <source>
        <dbReference type="ARBA" id="ARBA00003818"/>
    </source>
</evidence>
<evidence type="ECO:0000259" key="6">
    <source>
        <dbReference type="SMART" id="SM01006"/>
    </source>
</evidence>